<evidence type="ECO:0000313" key="8">
    <source>
        <dbReference type="EMBL" id="MDT1061447.1"/>
    </source>
</evidence>
<dbReference type="Pfam" id="PF03963">
    <property type="entry name" value="FlgD"/>
    <property type="match status" value="1"/>
</dbReference>
<dbReference type="RefSeq" id="WP_311758550.1">
    <property type="nucleotide sequence ID" value="NZ_JAVRQI010000004.1"/>
</dbReference>
<feature type="domain" description="FlgD/Vpr Ig-like" evidence="7">
    <location>
        <begin position="106"/>
        <end position="173"/>
    </location>
</feature>
<dbReference type="NCBIfam" id="NF009453">
    <property type="entry name" value="PRK12813.1"/>
    <property type="match status" value="1"/>
</dbReference>
<accession>A0ABU3EC49</accession>
<organism evidence="8 9">
    <name type="scientific">Paracoccus broussonetiae</name>
    <dbReference type="NCBI Taxonomy" id="3075834"/>
    <lineage>
        <taxon>Bacteria</taxon>
        <taxon>Pseudomonadati</taxon>
        <taxon>Pseudomonadota</taxon>
        <taxon>Alphaproteobacteria</taxon>
        <taxon>Rhodobacterales</taxon>
        <taxon>Paracoccaceae</taxon>
        <taxon>Paracoccus</taxon>
    </lineage>
</organism>
<dbReference type="Gene3D" id="2.60.40.4070">
    <property type="match status" value="1"/>
</dbReference>
<gene>
    <name evidence="8" type="ORF">RM190_06200</name>
</gene>
<evidence type="ECO:0000259" key="7">
    <source>
        <dbReference type="Pfam" id="PF13860"/>
    </source>
</evidence>
<dbReference type="InterPro" id="IPR005648">
    <property type="entry name" value="FlgD"/>
</dbReference>
<keyword evidence="3 5" id="KW-1005">Bacterial flagellum biogenesis</keyword>
<proteinExistence type="inferred from homology"/>
<keyword evidence="8" id="KW-0282">Flagellum</keyword>
<comment type="similarity">
    <text evidence="1 5">Belongs to the FlgD family.</text>
</comment>
<dbReference type="Proteomes" id="UP001251085">
    <property type="component" value="Unassembled WGS sequence"/>
</dbReference>
<feature type="region of interest" description="Disordered" evidence="6">
    <location>
        <begin position="1"/>
        <end position="24"/>
    </location>
</feature>
<keyword evidence="9" id="KW-1185">Reference proteome</keyword>
<dbReference type="EMBL" id="JAVRQI010000004">
    <property type="protein sequence ID" value="MDT1061447.1"/>
    <property type="molecule type" value="Genomic_DNA"/>
</dbReference>
<evidence type="ECO:0000256" key="1">
    <source>
        <dbReference type="ARBA" id="ARBA00010577"/>
    </source>
</evidence>
<keyword evidence="8" id="KW-0969">Cilium</keyword>
<protein>
    <recommendedName>
        <fullName evidence="2 5">Basal-body rod modification protein FlgD</fullName>
    </recommendedName>
</protein>
<evidence type="ECO:0000256" key="6">
    <source>
        <dbReference type="SAM" id="MobiDB-lite"/>
    </source>
</evidence>
<evidence type="ECO:0000256" key="2">
    <source>
        <dbReference type="ARBA" id="ARBA00016013"/>
    </source>
</evidence>
<dbReference type="Pfam" id="PF13860">
    <property type="entry name" value="FlgD_ig"/>
    <property type="match status" value="1"/>
</dbReference>
<comment type="function">
    <text evidence="4 5">Required for flagellar hook formation. May act as a scaffolding protein.</text>
</comment>
<evidence type="ECO:0000256" key="3">
    <source>
        <dbReference type="ARBA" id="ARBA00022795"/>
    </source>
</evidence>
<evidence type="ECO:0000313" key="9">
    <source>
        <dbReference type="Proteomes" id="UP001251085"/>
    </source>
</evidence>
<dbReference type="InterPro" id="IPR025965">
    <property type="entry name" value="FlgD/Vpr_Ig-like"/>
</dbReference>
<name>A0ABU3EC49_9RHOB</name>
<sequence>MVTGIGTTYGSSTTANSTASTASATSVGGDYQTFLRMLTTQVQSQDPLNPMDSSDFAVQLATFSGVEQQVRTNSLLEQMVSGSNGQLGQLADWIGREVRTTGPVWFQGEPLTLQIDPAAGADAAQLVTLDASGNEVGREAIGTGAGEVDWLAQDQSGAVLPDGLYQFRLDSLSGGEVIGSTQVPAYSRVTGAELSDAGPLLILTGNSAVSPSEVTALRE</sequence>
<evidence type="ECO:0000256" key="5">
    <source>
        <dbReference type="RuleBase" id="RU362076"/>
    </source>
</evidence>
<evidence type="ECO:0000256" key="4">
    <source>
        <dbReference type="ARBA" id="ARBA00024746"/>
    </source>
</evidence>
<comment type="caution">
    <text evidence="8">The sequence shown here is derived from an EMBL/GenBank/DDBJ whole genome shotgun (WGS) entry which is preliminary data.</text>
</comment>
<dbReference type="Gene3D" id="2.30.30.910">
    <property type="match status" value="1"/>
</dbReference>
<reference evidence="9" key="1">
    <citation type="submission" date="2023-07" db="EMBL/GenBank/DDBJ databases">
        <title>Characterization of two Paracoccaceae strains isolated from Phycosphere and proposal of Xinfangfangia lacusdiani sp. nov.</title>
        <authorList>
            <person name="Deng Y."/>
            <person name="Zhang Y.Q."/>
        </authorList>
    </citation>
    <scope>NUCLEOTIDE SEQUENCE [LARGE SCALE GENOMIC DNA]</scope>
    <source>
        <strain evidence="9">CPCC 101403</strain>
    </source>
</reference>
<keyword evidence="8" id="KW-0966">Cell projection</keyword>